<dbReference type="InterPro" id="IPR041219">
    <property type="entry name" value="Phage_lysozyme2"/>
</dbReference>
<evidence type="ECO:0000256" key="3">
    <source>
        <dbReference type="ARBA" id="ARBA00022801"/>
    </source>
</evidence>
<keyword evidence="4" id="KW-0788">Thiol protease</keyword>
<dbReference type="SUPFAM" id="SSF54001">
    <property type="entry name" value="Cysteine proteinases"/>
    <property type="match status" value="1"/>
</dbReference>
<sequence>MSWTIGNFYLTEAQMQGNAYEVFSYFYARGWTLNAIAGILGNMEKESNINPGLWQSLDEWNYSMGFGLVQWTPATNYTNWANANGYSITDPEGQMKWIDEVTVSAGQWIATSSYNLSFEQFKVSQESPEWLASAFLKNFERAGVEAESERRTAARKWYDYLEQYSATGVIERAIEWALAIAADDSHGYSQANRWGPDYDCSSFATQAYREAGLDIGGGAGVYTGNMVQYYTAVGFDKIYDVNFTTQEGLVRGDVLLNTVHHTAIYLGNGRVVQASSNRGHPESGDQTGTEIWETGYYDYPWDLVLRYKGGSVRPPEPEALYITRFVAA</sequence>
<dbReference type="Pfam" id="PF25309">
    <property type="entry name" value="ELLD"/>
    <property type="match status" value="1"/>
</dbReference>
<dbReference type="GO" id="GO:0008234">
    <property type="term" value="F:cysteine-type peptidase activity"/>
    <property type="evidence" value="ECO:0007669"/>
    <property type="project" value="UniProtKB-KW"/>
</dbReference>
<proteinExistence type="inferred from homology"/>
<dbReference type="PROSITE" id="PS51935">
    <property type="entry name" value="NLPC_P60"/>
    <property type="match status" value="1"/>
</dbReference>
<dbReference type="Gene3D" id="3.90.1720.10">
    <property type="entry name" value="endopeptidase domain like (from Nostoc punctiforme)"/>
    <property type="match status" value="1"/>
</dbReference>
<accession>A0A8S5NAE0</accession>
<dbReference type="EMBL" id="BK015112">
    <property type="protein sequence ID" value="DAD91412.1"/>
    <property type="molecule type" value="Genomic_DNA"/>
</dbReference>
<keyword evidence="3 6" id="KW-0378">Hydrolase</keyword>
<dbReference type="Pfam" id="PF18013">
    <property type="entry name" value="Phage_lysozyme2"/>
    <property type="match status" value="1"/>
</dbReference>
<evidence type="ECO:0000256" key="2">
    <source>
        <dbReference type="ARBA" id="ARBA00022670"/>
    </source>
</evidence>
<keyword evidence="2" id="KW-0645">Protease</keyword>
<dbReference type="InterPro" id="IPR000064">
    <property type="entry name" value="NLP_P60_dom"/>
</dbReference>
<protein>
    <submittedName>
        <fullName evidence="6">Morphogenesis protein 1 wall, phi29, hydrolase, infection</fullName>
    </submittedName>
</protein>
<dbReference type="GO" id="GO:0001897">
    <property type="term" value="P:symbiont-mediated cytolysis of host cell"/>
    <property type="evidence" value="ECO:0007669"/>
    <property type="project" value="UniProtKB-ARBA"/>
</dbReference>
<evidence type="ECO:0000256" key="1">
    <source>
        <dbReference type="ARBA" id="ARBA00007074"/>
    </source>
</evidence>
<name>A0A8S5NAE0_9CAUD</name>
<dbReference type="InterPro" id="IPR038765">
    <property type="entry name" value="Papain-like_cys_pep_sf"/>
</dbReference>
<dbReference type="GO" id="GO:0006508">
    <property type="term" value="P:proteolysis"/>
    <property type="evidence" value="ECO:0007669"/>
    <property type="project" value="UniProtKB-KW"/>
</dbReference>
<feature type="domain" description="NlpC/P60" evidence="5">
    <location>
        <begin position="163"/>
        <end position="308"/>
    </location>
</feature>
<evidence type="ECO:0000256" key="4">
    <source>
        <dbReference type="ARBA" id="ARBA00022807"/>
    </source>
</evidence>
<evidence type="ECO:0000259" key="5">
    <source>
        <dbReference type="PROSITE" id="PS51935"/>
    </source>
</evidence>
<evidence type="ECO:0000313" key="6">
    <source>
        <dbReference type="EMBL" id="DAD91412.1"/>
    </source>
</evidence>
<comment type="similarity">
    <text evidence="1">Belongs to the peptidase C40 family.</text>
</comment>
<dbReference type="InterPro" id="IPR057370">
    <property type="entry name" value="ELLD"/>
</dbReference>
<reference evidence="6" key="1">
    <citation type="journal article" date="2021" name="Proc. Natl. Acad. Sci. U.S.A.">
        <title>A Catalog of Tens of Thousands of Viruses from Human Metagenomes Reveals Hidden Associations with Chronic Diseases.</title>
        <authorList>
            <person name="Tisza M.J."/>
            <person name="Buck C.B."/>
        </authorList>
    </citation>
    <scope>NUCLEOTIDE SEQUENCE</scope>
    <source>
        <strain evidence="6">CtS3r5</strain>
    </source>
</reference>
<dbReference type="Gene3D" id="1.10.530.10">
    <property type="match status" value="1"/>
</dbReference>
<organism evidence="6">
    <name type="scientific">Siphoviridae sp. ctS3r5</name>
    <dbReference type="NCBI Taxonomy" id="2826341"/>
    <lineage>
        <taxon>Viruses</taxon>
        <taxon>Duplodnaviria</taxon>
        <taxon>Heunggongvirae</taxon>
        <taxon>Uroviricota</taxon>
        <taxon>Caudoviricetes</taxon>
    </lineage>
</organism>